<comment type="caution">
    <text evidence="1">The sequence shown here is derived from an EMBL/GenBank/DDBJ whole genome shotgun (WGS) entry which is preliminary data.</text>
</comment>
<name>A0A372LBA9_9BACI</name>
<gene>
    <name evidence="1" type="ORF">D0466_12540</name>
</gene>
<evidence type="ECO:0000313" key="1">
    <source>
        <dbReference type="EMBL" id="RFU63119.1"/>
    </source>
</evidence>
<organism evidence="1 2">
    <name type="scientific">Peribacillus glennii</name>
    <dbReference type="NCBI Taxonomy" id="2303991"/>
    <lineage>
        <taxon>Bacteria</taxon>
        <taxon>Bacillati</taxon>
        <taxon>Bacillota</taxon>
        <taxon>Bacilli</taxon>
        <taxon>Bacillales</taxon>
        <taxon>Bacillaceae</taxon>
        <taxon>Peribacillus</taxon>
    </lineage>
</organism>
<proteinExistence type="predicted"/>
<sequence length="163" mass="19303">MNIFDAKIVNTQYGLEMYLDRVKNIEIKEIHSPSDNDTCYEIELGVEYFLLRDGNYYDSAKNYFRIRMNEDFNSITLRETDTESLFAVKTEHERDSTKLLVGEWLLKTNAFNQVINELIQQKKKENVQNEGDTRKVLGTIRFLERLLEIKTEEILSAKVEREH</sequence>
<dbReference type="RefSeq" id="WP_117322924.1">
    <property type="nucleotide sequence ID" value="NZ_QVTD01000007.1"/>
</dbReference>
<dbReference type="Proteomes" id="UP000262939">
    <property type="component" value="Unassembled WGS sequence"/>
</dbReference>
<dbReference type="AlphaFoldDB" id="A0A372LBA9"/>
<accession>A0A372LBA9</accession>
<keyword evidence="2" id="KW-1185">Reference proteome</keyword>
<dbReference type="EMBL" id="QVTD01000007">
    <property type="protein sequence ID" value="RFU63119.1"/>
    <property type="molecule type" value="Genomic_DNA"/>
</dbReference>
<evidence type="ECO:0000313" key="2">
    <source>
        <dbReference type="Proteomes" id="UP000262939"/>
    </source>
</evidence>
<dbReference type="OrthoDB" id="2719547at2"/>
<reference evidence="1 2" key="1">
    <citation type="submission" date="2018-08" db="EMBL/GenBank/DDBJ databases">
        <title>Bacillus chawlae sp. nov., Bacillus glennii sp. nov., and Bacillus saganii sp. nov. Isolated from the Vehicle Assembly Building at Kennedy Space Center where the Viking Spacecraft were Assembled.</title>
        <authorList>
            <person name="Seuylemezian A."/>
            <person name="Vaishampayan P."/>
        </authorList>
    </citation>
    <scope>NUCLEOTIDE SEQUENCE [LARGE SCALE GENOMIC DNA]</scope>
    <source>
        <strain evidence="1 2">V44-8</strain>
    </source>
</reference>
<protein>
    <submittedName>
        <fullName evidence="1">Uncharacterized protein</fullName>
    </submittedName>
</protein>